<reference evidence="2" key="1">
    <citation type="journal article" date="2021" name="PeerJ">
        <title>Extensive microbial diversity within the chicken gut microbiome revealed by metagenomics and culture.</title>
        <authorList>
            <person name="Gilroy R."/>
            <person name="Ravi A."/>
            <person name="Getino M."/>
            <person name="Pursley I."/>
            <person name="Horton D.L."/>
            <person name="Alikhan N.F."/>
            <person name="Baker D."/>
            <person name="Gharbi K."/>
            <person name="Hall N."/>
            <person name="Watson M."/>
            <person name="Adriaenssens E.M."/>
            <person name="Foster-Nyarko E."/>
            <person name="Jarju S."/>
            <person name="Secka A."/>
            <person name="Antonio M."/>
            <person name="Oren A."/>
            <person name="Chaudhuri R.R."/>
            <person name="La Ragione R."/>
            <person name="Hildebrand F."/>
            <person name="Pallen M.J."/>
        </authorList>
    </citation>
    <scope>NUCLEOTIDE SEQUENCE</scope>
    <source>
        <strain evidence="2">6627</strain>
    </source>
</reference>
<keyword evidence="1" id="KW-1133">Transmembrane helix</keyword>
<keyword evidence="1" id="KW-0472">Membrane</keyword>
<reference evidence="2" key="2">
    <citation type="submission" date="2021-04" db="EMBL/GenBank/DDBJ databases">
        <authorList>
            <person name="Gilroy R."/>
        </authorList>
    </citation>
    <scope>NUCLEOTIDE SEQUENCE</scope>
    <source>
        <strain evidence="2">6627</strain>
    </source>
</reference>
<evidence type="ECO:0000313" key="2">
    <source>
        <dbReference type="EMBL" id="HIX01384.1"/>
    </source>
</evidence>
<feature type="transmembrane region" description="Helical" evidence="1">
    <location>
        <begin position="43"/>
        <end position="66"/>
    </location>
</feature>
<organism evidence="2 3">
    <name type="scientific">Candidatus Ligilactobacillus excrementigallinarum</name>
    <dbReference type="NCBI Taxonomy" id="2838641"/>
    <lineage>
        <taxon>Bacteria</taxon>
        <taxon>Bacillati</taxon>
        <taxon>Bacillota</taxon>
        <taxon>Bacilli</taxon>
        <taxon>Lactobacillales</taxon>
        <taxon>Lactobacillaceae</taxon>
        <taxon>Ligilactobacillus</taxon>
    </lineage>
</organism>
<dbReference type="AlphaFoldDB" id="A0A9D1UVY1"/>
<gene>
    <name evidence="2" type="ORF">H9861_01335</name>
</gene>
<evidence type="ECO:0000313" key="3">
    <source>
        <dbReference type="Proteomes" id="UP000823963"/>
    </source>
</evidence>
<proteinExistence type="predicted"/>
<accession>A0A9D1UVY1</accession>
<sequence>MRQLGINAVFNLISNFAFIFLVFKSLQALRLDYYVNQSKQRAFRLVLVLVSTALGFLVSQFFLNFIDSVRNLGYLL</sequence>
<keyword evidence="1" id="KW-0812">Transmembrane</keyword>
<dbReference type="InterPro" id="IPR009526">
    <property type="entry name" value="DUF1146"/>
</dbReference>
<dbReference type="EMBL" id="DXFP01000009">
    <property type="protein sequence ID" value="HIX01384.1"/>
    <property type="molecule type" value="Genomic_DNA"/>
</dbReference>
<name>A0A9D1UVY1_9LACO</name>
<dbReference type="NCBIfam" id="TIGR02327">
    <property type="entry name" value="int_mem_ywzB"/>
    <property type="match status" value="1"/>
</dbReference>
<dbReference type="Proteomes" id="UP000823963">
    <property type="component" value="Unassembled WGS sequence"/>
</dbReference>
<comment type="caution">
    <text evidence="2">The sequence shown here is derived from an EMBL/GenBank/DDBJ whole genome shotgun (WGS) entry which is preliminary data.</text>
</comment>
<dbReference type="Pfam" id="PF06612">
    <property type="entry name" value="DUF1146"/>
    <property type="match status" value="1"/>
</dbReference>
<protein>
    <submittedName>
        <fullName evidence="2">DUF1146 family protein</fullName>
    </submittedName>
</protein>
<evidence type="ECO:0000256" key="1">
    <source>
        <dbReference type="SAM" id="Phobius"/>
    </source>
</evidence>
<feature type="transmembrane region" description="Helical" evidence="1">
    <location>
        <begin position="6"/>
        <end position="23"/>
    </location>
</feature>